<protein>
    <submittedName>
        <fullName evidence="2">Uncharacterized protein</fullName>
    </submittedName>
</protein>
<dbReference type="Proteomes" id="UP000041254">
    <property type="component" value="Unassembled WGS sequence"/>
</dbReference>
<reference evidence="2 3" key="1">
    <citation type="submission" date="2014-11" db="EMBL/GenBank/DDBJ databases">
        <authorList>
            <person name="Zhu J."/>
            <person name="Qi W."/>
            <person name="Song R."/>
        </authorList>
    </citation>
    <scope>NUCLEOTIDE SEQUENCE [LARGE SCALE GENOMIC DNA]</scope>
</reference>
<gene>
    <name evidence="2" type="ORF">Vbra_7707</name>
</gene>
<organism evidence="2 3">
    <name type="scientific">Vitrella brassicaformis (strain CCMP3155)</name>
    <dbReference type="NCBI Taxonomy" id="1169540"/>
    <lineage>
        <taxon>Eukaryota</taxon>
        <taxon>Sar</taxon>
        <taxon>Alveolata</taxon>
        <taxon>Colpodellida</taxon>
        <taxon>Vitrellaceae</taxon>
        <taxon>Vitrella</taxon>
    </lineage>
</organism>
<feature type="compositionally biased region" description="Basic residues" evidence="1">
    <location>
        <begin position="177"/>
        <end position="199"/>
    </location>
</feature>
<keyword evidence="3" id="KW-1185">Reference proteome</keyword>
<dbReference type="EMBL" id="CDMY01000256">
    <property type="protein sequence ID" value="CEL97786.1"/>
    <property type="molecule type" value="Genomic_DNA"/>
</dbReference>
<evidence type="ECO:0000313" key="3">
    <source>
        <dbReference type="Proteomes" id="UP000041254"/>
    </source>
</evidence>
<accession>A0A0G4EKU2</accession>
<feature type="region of interest" description="Disordered" evidence="1">
    <location>
        <begin position="116"/>
        <end position="268"/>
    </location>
</feature>
<evidence type="ECO:0000256" key="1">
    <source>
        <dbReference type="SAM" id="MobiDB-lite"/>
    </source>
</evidence>
<sequence length="268" mass="29128">MTFVEVPSEVLLQILYLLVQKGLIQLQSVRLLMMSAEIVELPSRPQTPPQIHHDLLHGDLPTDHYSVTAHHEREVDSDSSVCRRGGGPGGDRHMACMVPMVVPQGAAQGWGCLVDNKRKGGRGKSKRKTLMSAAATADSSSYTPSPPFFRTASQDTHETSSPITTDRETSEQDHHDGRHMHHTHVHIPHHPHLHHGHHNRSTEADHGTGSSDDHDSGEGSCGSQTHTNASTHSGHGTQPLVRCDSLTFSDTPAGHDASSLMRSRGAPM</sequence>
<feature type="compositionally biased region" description="Basic and acidic residues" evidence="1">
    <location>
        <begin position="165"/>
        <end position="176"/>
    </location>
</feature>
<evidence type="ECO:0000313" key="2">
    <source>
        <dbReference type="EMBL" id="CEL97786.1"/>
    </source>
</evidence>
<dbReference type="AlphaFoldDB" id="A0A0G4EKU2"/>
<feature type="compositionally biased region" description="Basic residues" evidence="1">
    <location>
        <begin position="119"/>
        <end position="129"/>
    </location>
</feature>
<feature type="compositionally biased region" description="Polar residues" evidence="1">
    <location>
        <begin position="151"/>
        <end position="164"/>
    </location>
</feature>
<feature type="compositionally biased region" description="Polar residues" evidence="1">
    <location>
        <begin position="224"/>
        <end position="236"/>
    </location>
</feature>
<dbReference type="VEuPathDB" id="CryptoDB:Vbra_7707"/>
<feature type="compositionally biased region" description="Basic and acidic residues" evidence="1">
    <location>
        <begin position="200"/>
        <end position="217"/>
    </location>
</feature>
<feature type="compositionally biased region" description="Low complexity" evidence="1">
    <location>
        <begin position="132"/>
        <end position="143"/>
    </location>
</feature>
<name>A0A0G4EKU2_VITBC</name>
<proteinExistence type="predicted"/>
<dbReference type="InParanoid" id="A0A0G4EKU2"/>